<dbReference type="AlphaFoldDB" id="A0A256GX55"/>
<proteinExistence type="predicted"/>
<dbReference type="Proteomes" id="UP000216363">
    <property type="component" value="Unassembled WGS sequence"/>
</dbReference>
<accession>A0A256GX55</accession>
<organism evidence="1 2">
    <name type="scientific">Brucella lupini</name>
    <dbReference type="NCBI Taxonomy" id="255457"/>
    <lineage>
        <taxon>Bacteria</taxon>
        <taxon>Pseudomonadati</taxon>
        <taxon>Pseudomonadota</taxon>
        <taxon>Alphaproteobacteria</taxon>
        <taxon>Hyphomicrobiales</taxon>
        <taxon>Brucellaceae</taxon>
        <taxon>Brucella/Ochrobactrum group</taxon>
        <taxon>Brucella</taxon>
    </lineage>
</organism>
<dbReference type="EMBL" id="NNRN01000037">
    <property type="protein sequence ID" value="OYR31719.1"/>
    <property type="molecule type" value="Genomic_DNA"/>
</dbReference>
<sequence length="37" mass="4289">MREALKQFSDVCFLRRGSSIAVAFGRIATFNRYQAYD</sequence>
<protein>
    <submittedName>
        <fullName evidence="1">Uncharacterized protein</fullName>
    </submittedName>
</protein>
<gene>
    <name evidence="1" type="ORF">CES86_0763</name>
</gene>
<evidence type="ECO:0000313" key="2">
    <source>
        <dbReference type="Proteomes" id="UP000216363"/>
    </source>
</evidence>
<comment type="caution">
    <text evidence="1">The sequence shown here is derived from an EMBL/GenBank/DDBJ whole genome shotgun (WGS) entry which is preliminary data.</text>
</comment>
<reference evidence="1 2" key="1">
    <citation type="submission" date="2017-07" db="EMBL/GenBank/DDBJ databases">
        <title>Draft genome of Ochrobactrum lupini type strain LUP21.</title>
        <authorList>
            <person name="Krzyzanowska D.M."/>
            <person name="Jafra S."/>
        </authorList>
    </citation>
    <scope>NUCLEOTIDE SEQUENCE [LARGE SCALE GENOMIC DNA]</scope>
    <source>
        <strain evidence="1 2">LUP21</strain>
    </source>
</reference>
<evidence type="ECO:0000313" key="1">
    <source>
        <dbReference type="EMBL" id="OYR31719.1"/>
    </source>
</evidence>
<name>A0A256GX55_9HYPH</name>